<keyword evidence="4" id="KW-0238">DNA-binding</keyword>
<dbReference type="InterPro" id="IPR053392">
    <property type="entry name" value="Transposase_IS30-like"/>
</dbReference>
<dbReference type="GO" id="GO:0004803">
    <property type="term" value="F:transposase activity"/>
    <property type="evidence" value="ECO:0007669"/>
    <property type="project" value="InterPro"/>
</dbReference>
<dbReference type="InterPro" id="IPR051917">
    <property type="entry name" value="Transposase-Integrase"/>
</dbReference>
<evidence type="ECO:0000256" key="2">
    <source>
        <dbReference type="ARBA" id="ARBA00006363"/>
    </source>
</evidence>
<dbReference type="GO" id="GO:0015074">
    <property type="term" value="P:DNA integration"/>
    <property type="evidence" value="ECO:0007669"/>
    <property type="project" value="InterPro"/>
</dbReference>
<gene>
    <name evidence="7" type="ORF">MNBD_GAMMA04-978</name>
</gene>
<comment type="similarity">
    <text evidence="2">Belongs to the transposase IS30 family.</text>
</comment>
<dbReference type="PROSITE" id="PS01043">
    <property type="entry name" value="TRANSPOSASE_IS30"/>
    <property type="match status" value="1"/>
</dbReference>
<dbReference type="InterPro" id="IPR036397">
    <property type="entry name" value="RNaseH_sf"/>
</dbReference>
<keyword evidence="3" id="KW-0815">Transposition</keyword>
<evidence type="ECO:0000259" key="6">
    <source>
        <dbReference type="PROSITE" id="PS50994"/>
    </source>
</evidence>
<dbReference type="NCBIfam" id="NF033563">
    <property type="entry name" value="transpos_IS30"/>
    <property type="match status" value="1"/>
</dbReference>
<reference evidence="7" key="1">
    <citation type="submission" date="2018-06" db="EMBL/GenBank/DDBJ databases">
        <authorList>
            <person name="Zhirakovskaya E."/>
        </authorList>
    </citation>
    <scope>NUCLEOTIDE SEQUENCE</scope>
</reference>
<dbReference type="GO" id="GO:0005829">
    <property type="term" value="C:cytosol"/>
    <property type="evidence" value="ECO:0007669"/>
    <property type="project" value="TreeGrafter"/>
</dbReference>
<dbReference type="Pfam" id="PF13936">
    <property type="entry name" value="HTH_38"/>
    <property type="match status" value="1"/>
</dbReference>
<dbReference type="InterPro" id="IPR001584">
    <property type="entry name" value="Integrase_cat-core"/>
</dbReference>
<evidence type="ECO:0000256" key="5">
    <source>
        <dbReference type="ARBA" id="ARBA00023172"/>
    </source>
</evidence>
<dbReference type="SUPFAM" id="SSF53098">
    <property type="entry name" value="Ribonuclease H-like"/>
    <property type="match status" value="1"/>
</dbReference>
<feature type="domain" description="Integrase catalytic" evidence="6">
    <location>
        <begin position="155"/>
        <end position="316"/>
    </location>
</feature>
<dbReference type="GO" id="GO:0003677">
    <property type="term" value="F:DNA binding"/>
    <property type="evidence" value="ECO:0007669"/>
    <property type="project" value="UniProtKB-KW"/>
</dbReference>
<dbReference type="InterPro" id="IPR025246">
    <property type="entry name" value="IS30-like_HTH"/>
</dbReference>
<dbReference type="PANTHER" id="PTHR10948:SF23">
    <property type="entry name" value="TRANSPOSASE INSI FOR INSERTION SEQUENCE ELEMENT IS30A-RELATED"/>
    <property type="match status" value="1"/>
</dbReference>
<accession>A0A3B0VWE8</accession>
<evidence type="ECO:0000256" key="3">
    <source>
        <dbReference type="ARBA" id="ARBA00022578"/>
    </source>
</evidence>
<dbReference type="InterPro" id="IPR001598">
    <property type="entry name" value="Transposase_IS30_CS"/>
</dbReference>
<dbReference type="AlphaFoldDB" id="A0A3B0VWE8"/>
<evidence type="ECO:0000313" key="7">
    <source>
        <dbReference type="EMBL" id="VAW47975.1"/>
    </source>
</evidence>
<comment type="function">
    <text evidence="1">Required for the transposition of the insertion element.</text>
</comment>
<dbReference type="PROSITE" id="PS50994">
    <property type="entry name" value="INTEGRASE"/>
    <property type="match status" value="1"/>
</dbReference>
<evidence type="ECO:0000256" key="1">
    <source>
        <dbReference type="ARBA" id="ARBA00002190"/>
    </source>
</evidence>
<protein>
    <submittedName>
        <fullName evidence="7">Mobile element protein</fullName>
    </submittedName>
</protein>
<dbReference type="PANTHER" id="PTHR10948">
    <property type="entry name" value="TRANSPOSASE"/>
    <property type="match status" value="1"/>
</dbReference>
<sequence>MSYRHLSLEERHYIKIELESGSSMNKIAHSLGRSQSTLSRELIRNTGQKGYRHKQAERMAKERHKNKHKAVKVNDTIKMLIHDYLYQDWSPEQIAGRLKYNDVVSLHHETIYRYILADKKAGGILYKQLRHQNKTYRKRYGTPRTRSGIPNRVDIDERPDIANNRGRTGDWEADTIIGKKHKGAIVTLDERQTKLRLAAPLPDKKALSVKNAMVALLQPIQQFVKTITFDNGKEFTQHESIAKELSCDTYFAKPYHSWERGQNENANGLLRQYFPKSMELIDISISQVIEAVHKLNSRPRKCLGFKTPYESFKEATGLNVHNLIGYALMT</sequence>
<keyword evidence="5" id="KW-0233">DNA recombination</keyword>
<dbReference type="GO" id="GO:0006313">
    <property type="term" value="P:DNA transposition"/>
    <property type="evidence" value="ECO:0007669"/>
    <property type="project" value="InterPro"/>
</dbReference>
<dbReference type="Gene3D" id="3.30.420.10">
    <property type="entry name" value="Ribonuclease H-like superfamily/Ribonuclease H"/>
    <property type="match status" value="1"/>
</dbReference>
<dbReference type="EMBL" id="UOFB01000228">
    <property type="protein sequence ID" value="VAW47975.1"/>
    <property type="molecule type" value="Genomic_DNA"/>
</dbReference>
<dbReference type="InterPro" id="IPR012337">
    <property type="entry name" value="RNaseH-like_sf"/>
</dbReference>
<evidence type="ECO:0000256" key="4">
    <source>
        <dbReference type="ARBA" id="ARBA00023125"/>
    </source>
</evidence>
<organism evidence="7">
    <name type="scientific">hydrothermal vent metagenome</name>
    <dbReference type="NCBI Taxonomy" id="652676"/>
    <lineage>
        <taxon>unclassified sequences</taxon>
        <taxon>metagenomes</taxon>
        <taxon>ecological metagenomes</taxon>
    </lineage>
</organism>
<proteinExistence type="inferred from homology"/>
<name>A0A3B0VWE8_9ZZZZ</name>